<evidence type="ECO:0000313" key="3">
    <source>
        <dbReference type="Proteomes" id="UP000004994"/>
    </source>
</evidence>
<dbReference type="InParanoid" id="A0A3Q7FUP5"/>
<proteinExistence type="predicted"/>
<dbReference type="SUPFAM" id="SSF56219">
    <property type="entry name" value="DNase I-like"/>
    <property type="match status" value="1"/>
</dbReference>
<dbReference type="GO" id="GO:0003824">
    <property type="term" value="F:catalytic activity"/>
    <property type="evidence" value="ECO:0007669"/>
    <property type="project" value="InterPro"/>
</dbReference>
<dbReference type="InterPro" id="IPR050410">
    <property type="entry name" value="CCR4/nocturin_mRNA_transcr"/>
</dbReference>
<dbReference type="InterPro" id="IPR005135">
    <property type="entry name" value="Endo/exonuclease/phosphatase"/>
</dbReference>
<sequence>SSNYLIIERKTSLLCLSRGLLSTIRHCGAYRWIHTDIYSATHAMGCCCRAGSSWLTTPRLIMNAATLNFRPIFNMCYMSFHRNNTSSPTASYSRRWYKSGSRGGISQEHEIVRHWVQGDALPGGKHHEERFTVASYNILGDRNVSNHGDLYRNVPPAYLDWDHRRRVICEELLGLNPDIICLQEVDKYNDLLNILEKAGYLGSYKRRTGGSVDGCAMFWKADKFQLLEGESVEFRQHGLRDNVAQLSVFEMREAKSRRLVVGNIHVLYNPNRGDVKLGQIRFLASRAHILSEKWDHVPIVLSPIYKFLSSSELNLMLHNRKELSGQRLCHPSQVLGLRREKGILFVLMDRFFNSRWSDEEINVAIGALKSHIAMHPLKLNSSYAMVKGPLTTRDNSGEPLATSFHSKFLGTVDYLWYSDGLAPTKVLDTLPINVLKKTGGLPYKKLGSDHLALVSEFAFLEVIGATEDRLSVKGDIC</sequence>
<name>A0A3Q7FUP5_SOLLC</name>
<dbReference type="PaxDb" id="4081-Solyc03g119710.2.1"/>
<dbReference type="Gene3D" id="3.60.10.10">
    <property type="entry name" value="Endonuclease/exonuclease/phosphatase"/>
    <property type="match status" value="1"/>
</dbReference>
<dbReference type="Gramene" id="Solyc03g119710.3.1">
    <property type="protein sequence ID" value="Solyc03g119710.3.1"/>
    <property type="gene ID" value="Solyc03g119710.3"/>
</dbReference>
<evidence type="ECO:0000313" key="2">
    <source>
        <dbReference type="EnsemblPlants" id="Solyc03g119710.3.1"/>
    </source>
</evidence>
<accession>A0A3Q7FUP5</accession>
<reference evidence="2" key="1">
    <citation type="journal article" date="2012" name="Nature">
        <title>The tomato genome sequence provides insights into fleshy fruit evolution.</title>
        <authorList>
            <consortium name="Tomato Genome Consortium"/>
        </authorList>
    </citation>
    <scope>NUCLEOTIDE SEQUENCE [LARGE SCALE GENOMIC DNA]</scope>
    <source>
        <strain evidence="2">cv. Heinz 1706</strain>
    </source>
</reference>
<protein>
    <recommendedName>
        <fullName evidence="1">Endonuclease/exonuclease/phosphatase domain-containing protein</fullName>
    </recommendedName>
</protein>
<dbReference type="Proteomes" id="UP000004994">
    <property type="component" value="Chromosome 3"/>
</dbReference>
<dbReference type="EnsemblPlants" id="Solyc03g119710.3.1">
    <property type="protein sequence ID" value="Solyc03g119710.3.1"/>
    <property type="gene ID" value="Solyc03g119710.3"/>
</dbReference>
<dbReference type="PANTHER" id="PTHR12121:SF82">
    <property type="entry name" value="CARBON CATABOLITE REPRESSOR PROTEIN 4 HOMOLOG 3"/>
    <property type="match status" value="1"/>
</dbReference>
<dbReference type="AlphaFoldDB" id="A0A3Q7FUP5"/>
<dbReference type="PANTHER" id="PTHR12121">
    <property type="entry name" value="CARBON CATABOLITE REPRESSOR PROTEIN 4"/>
    <property type="match status" value="1"/>
</dbReference>
<dbReference type="Pfam" id="PF03372">
    <property type="entry name" value="Exo_endo_phos"/>
    <property type="match status" value="1"/>
</dbReference>
<organism evidence="2">
    <name type="scientific">Solanum lycopersicum</name>
    <name type="common">Tomato</name>
    <name type="synonym">Lycopersicon esculentum</name>
    <dbReference type="NCBI Taxonomy" id="4081"/>
    <lineage>
        <taxon>Eukaryota</taxon>
        <taxon>Viridiplantae</taxon>
        <taxon>Streptophyta</taxon>
        <taxon>Embryophyta</taxon>
        <taxon>Tracheophyta</taxon>
        <taxon>Spermatophyta</taxon>
        <taxon>Magnoliopsida</taxon>
        <taxon>eudicotyledons</taxon>
        <taxon>Gunneridae</taxon>
        <taxon>Pentapetalae</taxon>
        <taxon>asterids</taxon>
        <taxon>lamiids</taxon>
        <taxon>Solanales</taxon>
        <taxon>Solanaceae</taxon>
        <taxon>Solanoideae</taxon>
        <taxon>Solaneae</taxon>
        <taxon>Solanum</taxon>
        <taxon>Solanum subgen. Lycopersicon</taxon>
    </lineage>
</organism>
<dbReference type="GO" id="GO:0003730">
    <property type="term" value="F:mRNA 3'-UTR binding"/>
    <property type="evidence" value="ECO:0000318"/>
    <property type="project" value="GO_Central"/>
</dbReference>
<dbReference type="FunCoup" id="A0A3Q7FUP5">
    <property type="interactions" value="2548"/>
</dbReference>
<keyword evidence="3" id="KW-1185">Reference proteome</keyword>
<evidence type="ECO:0000259" key="1">
    <source>
        <dbReference type="Pfam" id="PF03372"/>
    </source>
</evidence>
<feature type="domain" description="Endonuclease/exonuclease/phosphatase" evidence="1">
    <location>
        <begin position="134"/>
        <end position="249"/>
    </location>
</feature>
<reference evidence="2" key="2">
    <citation type="submission" date="2019-01" db="UniProtKB">
        <authorList>
            <consortium name="EnsemblPlants"/>
        </authorList>
    </citation>
    <scope>IDENTIFICATION</scope>
    <source>
        <strain evidence="2">cv. Heinz 1706</strain>
    </source>
</reference>
<dbReference type="InterPro" id="IPR036691">
    <property type="entry name" value="Endo/exonu/phosph_ase_sf"/>
</dbReference>
<dbReference type="OMA" id="NIDGCAM"/>